<dbReference type="PANTHER" id="PTHR36573:SF1">
    <property type="entry name" value="INTERMEMBRANE PHOSPHOLIPID TRANSPORT SYSTEM BINDING PROTEIN MLAC"/>
    <property type="match status" value="1"/>
</dbReference>
<dbReference type="PANTHER" id="PTHR36573">
    <property type="entry name" value="INTERMEMBRANE PHOSPHOLIPID TRANSPORT SYSTEM BINDING PROTEIN MLAC"/>
    <property type="match status" value="1"/>
</dbReference>
<feature type="signal peptide" evidence="1">
    <location>
        <begin position="1"/>
        <end position="21"/>
    </location>
</feature>
<dbReference type="AlphaFoldDB" id="A0A1F6TAS7"/>
<evidence type="ECO:0000256" key="1">
    <source>
        <dbReference type="SAM" id="SignalP"/>
    </source>
</evidence>
<comment type="caution">
    <text evidence="2">The sequence shown here is derived from an EMBL/GenBank/DDBJ whole genome shotgun (WGS) entry which is preliminary data.</text>
</comment>
<dbReference type="Pfam" id="PF05494">
    <property type="entry name" value="MlaC"/>
    <property type="match status" value="1"/>
</dbReference>
<keyword evidence="1" id="KW-0732">Signal</keyword>
<sequence length="202" mass="22806">MKKIQTVLFALSLAVAAPAWAGTPPDELVRKTTEEILALTKANRDAYAKDVSRLYKMADEKVLPHFDFARMAQWVLGANWRSATPDQRTRFTVEFRDLLVRTYATALLNYTDQKIIYLPLVSKPGDTDVVVRTEVKQSSGGPNIPIHYTFYKKNDDWKVYDVSIEGVSLVTNYRSVYAGKIRNEGMDALIASVAQSNKQARK</sequence>
<accession>A0A1F6TAS7</accession>
<dbReference type="Gene3D" id="1.10.10.640">
    <property type="entry name" value="phospholipid-binding protein"/>
    <property type="match status" value="1"/>
</dbReference>
<evidence type="ECO:0008006" key="4">
    <source>
        <dbReference type="Google" id="ProtNLM"/>
    </source>
</evidence>
<reference evidence="2 3" key="1">
    <citation type="journal article" date="2016" name="Nat. Commun.">
        <title>Thousands of microbial genomes shed light on interconnected biogeochemical processes in an aquifer system.</title>
        <authorList>
            <person name="Anantharaman K."/>
            <person name="Brown C.T."/>
            <person name="Hug L.A."/>
            <person name="Sharon I."/>
            <person name="Castelle C.J."/>
            <person name="Probst A.J."/>
            <person name="Thomas B.C."/>
            <person name="Singh A."/>
            <person name="Wilkins M.J."/>
            <person name="Karaoz U."/>
            <person name="Brodie E.L."/>
            <person name="Williams K.H."/>
            <person name="Hubbard S.S."/>
            <person name="Banfield J.F."/>
        </authorList>
    </citation>
    <scope>NUCLEOTIDE SEQUENCE [LARGE SCALE GENOMIC DNA]</scope>
</reference>
<organism evidence="2 3">
    <name type="scientific">Candidatus Muproteobacteria bacterium RBG_16_64_11</name>
    <dbReference type="NCBI Taxonomy" id="1817758"/>
    <lineage>
        <taxon>Bacteria</taxon>
        <taxon>Pseudomonadati</taxon>
        <taxon>Pseudomonadota</taxon>
        <taxon>Candidatus Muproteobacteria</taxon>
    </lineage>
</organism>
<name>A0A1F6TAS7_9PROT</name>
<dbReference type="Gene3D" id="3.10.450.50">
    <property type="match status" value="1"/>
</dbReference>
<dbReference type="STRING" id="1817758.A2150_05495"/>
<evidence type="ECO:0000313" key="2">
    <source>
        <dbReference type="EMBL" id="OGI42179.1"/>
    </source>
</evidence>
<proteinExistence type="predicted"/>
<gene>
    <name evidence="2" type="ORF">A2150_05495</name>
</gene>
<evidence type="ECO:0000313" key="3">
    <source>
        <dbReference type="Proteomes" id="UP000177925"/>
    </source>
</evidence>
<dbReference type="InterPro" id="IPR008869">
    <property type="entry name" value="MlaC/ttg2D"/>
</dbReference>
<protein>
    <recommendedName>
        <fullName evidence="4">Toluene tolerance protein</fullName>
    </recommendedName>
</protein>
<dbReference type="Proteomes" id="UP000177925">
    <property type="component" value="Unassembled WGS sequence"/>
</dbReference>
<dbReference type="PIRSF" id="PIRSF004649">
    <property type="entry name" value="MlaC"/>
    <property type="match status" value="1"/>
</dbReference>
<dbReference type="EMBL" id="MFSS01000096">
    <property type="protein sequence ID" value="OGI42179.1"/>
    <property type="molecule type" value="Genomic_DNA"/>
</dbReference>
<feature type="chain" id="PRO_5009526630" description="Toluene tolerance protein" evidence="1">
    <location>
        <begin position="22"/>
        <end position="202"/>
    </location>
</feature>